<feature type="transmembrane region" description="Helical" evidence="1">
    <location>
        <begin position="122"/>
        <end position="140"/>
    </location>
</feature>
<reference evidence="3" key="1">
    <citation type="submission" date="2017-02" db="EMBL/GenBank/DDBJ databases">
        <authorList>
            <person name="Varghese N."/>
            <person name="Submissions S."/>
        </authorList>
    </citation>
    <scope>NUCLEOTIDE SEQUENCE [LARGE SCALE GENOMIC DNA]</scope>
    <source>
        <strain evidence="3">DSM 22270</strain>
    </source>
</reference>
<dbReference type="AlphaFoldDB" id="A0A1T5CKM0"/>
<evidence type="ECO:0000256" key="1">
    <source>
        <dbReference type="SAM" id="Phobius"/>
    </source>
</evidence>
<evidence type="ECO:0008006" key="4">
    <source>
        <dbReference type="Google" id="ProtNLM"/>
    </source>
</evidence>
<feature type="transmembrane region" description="Helical" evidence="1">
    <location>
        <begin position="44"/>
        <end position="63"/>
    </location>
</feature>
<feature type="transmembrane region" description="Helical" evidence="1">
    <location>
        <begin position="245"/>
        <end position="267"/>
    </location>
</feature>
<feature type="transmembrane region" description="Helical" evidence="1">
    <location>
        <begin position="368"/>
        <end position="384"/>
    </location>
</feature>
<evidence type="ECO:0000313" key="3">
    <source>
        <dbReference type="Proteomes" id="UP000190897"/>
    </source>
</evidence>
<keyword evidence="1" id="KW-0472">Membrane</keyword>
<evidence type="ECO:0000313" key="2">
    <source>
        <dbReference type="EMBL" id="SKB59954.1"/>
    </source>
</evidence>
<feature type="transmembrane region" description="Helical" evidence="1">
    <location>
        <begin position="90"/>
        <end position="110"/>
    </location>
</feature>
<proteinExistence type="predicted"/>
<name>A0A1T5CKM0_9BACT</name>
<feature type="transmembrane region" description="Helical" evidence="1">
    <location>
        <begin position="338"/>
        <end position="361"/>
    </location>
</feature>
<protein>
    <recommendedName>
        <fullName evidence="4">O-antigen ligase like membrane protein</fullName>
    </recommendedName>
</protein>
<keyword evidence="1" id="KW-0812">Transmembrane</keyword>
<dbReference type="Proteomes" id="UP000190897">
    <property type="component" value="Unassembled WGS sequence"/>
</dbReference>
<gene>
    <name evidence="2" type="ORF">SAMN05660293_01323</name>
</gene>
<feature type="transmembrane region" description="Helical" evidence="1">
    <location>
        <begin position="21"/>
        <end position="38"/>
    </location>
</feature>
<keyword evidence="1" id="KW-1133">Transmembrane helix</keyword>
<accession>A0A1T5CKM0</accession>
<dbReference type="EMBL" id="FUZA01000001">
    <property type="protein sequence ID" value="SKB59954.1"/>
    <property type="molecule type" value="Genomic_DNA"/>
</dbReference>
<dbReference type="STRING" id="651661.SAMN05660293_01323"/>
<organism evidence="2 3">
    <name type="scientific">Dyadobacter psychrophilus</name>
    <dbReference type="NCBI Taxonomy" id="651661"/>
    <lineage>
        <taxon>Bacteria</taxon>
        <taxon>Pseudomonadati</taxon>
        <taxon>Bacteroidota</taxon>
        <taxon>Cytophagia</taxon>
        <taxon>Cytophagales</taxon>
        <taxon>Spirosomataceae</taxon>
        <taxon>Dyadobacter</taxon>
    </lineage>
</organism>
<keyword evidence="3" id="KW-1185">Reference proteome</keyword>
<feature type="transmembrane region" description="Helical" evidence="1">
    <location>
        <begin position="209"/>
        <end position="233"/>
    </location>
</feature>
<sequence>MKVPALHISIKKDLKIDIRKLICINLVLIAFFDSYPVYSTIVPVRVFVYGLKFLNMYALLVLLLRNSYKNYILAALIFPVWWAYYNESSLLISIQLLYSGILPVLTFALLRDEERFKVAQWYIKLFISLLIIGLPIYLLINLFDIPPLFSIQRGEVGKGRIYDNYLFFYWSRAGVENRFSSVFDEPGVVGTIIPLIMFYYRRMLSRFEFWVLIISGVLSLSLFFLIVFLPVIYFSNTRLLRTKQLAFRIAFSTVFICISYVTFVFAARSTQDDPILSHRVYNRFEWQNDWIVGVVNNRDTRIRGFESMYQGFIDESDADLYTGRGKDYMLKVYGGSTLSYRVFVLERGILILVYLTFLFAYFHPWRKYLIFSLISMLILMLVFFQRPMLYSLNYFLLVYVGLKLFEMQAENKSEEIDPNNENSPYYSVS</sequence>
<feature type="transmembrane region" description="Helical" evidence="1">
    <location>
        <begin position="68"/>
        <end position="84"/>
    </location>
</feature>